<dbReference type="EMBL" id="VBUT01000014">
    <property type="protein sequence ID" value="TLF72930.1"/>
    <property type="molecule type" value="Genomic_DNA"/>
</dbReference>
<reference evidence="1 2" key="1">
    <citation type="submission" date="2019-05" db="EMBL/GenBank/DDBJ databases">
        <title>Genomes sequences of two Nocardia cyriacigeorgica environmental isolates, type strains Nocardia asteroides ATCC 19247 and Nocardia cyriacigeorgica DSM 44484.</title>
        <authorList>
            <person name="Vautrin F."/>
            <person name="Bergeron E."/>
            <person name="Dubost A."/>
            <person name="Abrouk D."/>
            <person name="Rodriguez Nava V."/>
            <person name="Pujic P."/>
        </authorList>
    </citation>
    <scope>NUCLEOTIDE SEQUENCE [LARGE SCALE GENOMIC DNA]</scope>
    <source>
        <strain evidence="1 2">EML 446</strain>
    </source>
</reference>
<protein>
    <submittedName>
        <fullName evidence="1">Uncharacterized protein</fullName>
    </submittedName>
</protein>
<sequence>MHTVTVADGVEGLYIGQNGFGNAWLGTRIGTTVRDWGWLDDVRPVRLVEVEPLLRIERTQTMVPGRRFAPGHGSGSHSR</sequence>
<evidence type="ECO:0000313" key="2">
    <source>
        <dbReference type="Proteomes" id="UP000306378"/>
    </source>
</evidence>
<comment type="caution">
    <text evidence="1">The sequence shown here is derived from an EMBL/GenBank/DDBJ whole genome shotgun (WGS) entry which is preliminary data.</text>
</comment>
<accession>A0A5R8NB94</accession>
<name>A0A5R8NB94_9NOCA</name>
<dbReference type="AlphaFoldDB" id="A0A5R8NB94"/>
<evidence type="ECO:0000313" key="1">
    <source>
        <dbReference type="EMBL" id="TLF72930.1"/>
    </source>
</evidence>
<organism evidence="1 2">
    <name type="scientific">Nocardia cyriacigeorgica</name>
    <dbReference type="NCBI Taxonomy" id="135487"/>
    <lineage>
        <taxon>Bacteria</taxon>
        <taxon>Bacillati</taxon>
        <taxon>Actinomycetota</taxon>
        <taxon>Actinomycetes</taxon>
        <taxon>Mycobacteriales</taxon>
        <taxon>Nocardiaceae</taxon>
        <taxon>Nocardia</taxon>
    </lineage>
</organism>
<proteinExistence type="predicted"/>
<dbReference type="Proteomes" id="UP000306378">
    <property type="component" value="Unassembled WGS sequence"/>
</dbReference>
<gene>
    <name evidence="1" type="ORF">FEK34_28320</name>
</gene>